<feature type="binding site" evidence="17">
    <location>
        <begin position="421"/>
        <end position="425"/>
    </location>
    <ligand>
        <name>AMP</name>
        <dbReference type="ChEBI" id="CHEBI:456215"/>
    </ligand>
</feature>
<evidence type="ECO:0000259" key="20">
    <source>
        <dbReference type="PROSITE" id="PS51383"/>
    </source>
</evidence>
<comment type="similarity">
    <text evidence="18">Belongs to the NnrE/AIBP family.</text>
</comment>
<keyword evidence="5 18" id="KW-0479">Metal-binding</keyword>
<evidence type="ECO:0000256" key="11">
    <source>
        <dbReference type="ARBA" id="ARBA00023235"/>
    </source>
</evidence>
<evidence type="ECO:0000256" key="16">
    <source>
        <dbReference type="ARBA" id="ARBA00049209"/>
    </source>
</evidence>
<keyword evidence="6 17" id="KW-0547">Nucleotide-binding</keyword>
<evidence type="ECO:0000259" key="21">
    <source>
        <dbReference type="PROSITE" id="PS51385"/>
    </source>
</evidence>
<evidence type="ECO:0000256" key="3">
    <source>
        <dbReference type="ARBA" id="ARBA00006001"/>
    </source>
</evidence>
<feature type="binding site" evidence="18">
    <location>
        <position position="171"/>
    </location>
    <ligand>
        <name>(6S)-NADPHX</name>
        <dbReference type="ChEBI" id="CHEBI:64076"/>
    </ligand>
</feature>
<dbReference type="EC" id="5.1.99.6" evidence="19"/>
<comment type="caution">
    <text evidence="18">Lacks conserved residue(s) required for the propagation of feature annotation.</text>
</comment>
<dbReference type="Gene3D" id="3.40.1190.20">
    <property type="match status" value="1"/>
</dbReference>
<evidence type="ECO:0000256" key="7">
    <source>
        <dbReference type="ARBA" id="ARBA00022840"/>
    </source>
</evidence>
<comment type="function">
    <text evidence="14 19">Bifunctional enzyme that catalyzes the epimerization of the S- and R-forms of NAD(P)HX and the dehydration of the S-form of NAD(P)HX at the expense of ADP, which is converted to AMP. This allows the repair of both epimers of NAD(P)HX, a damaged form of NAD(P)H that is a result of enzymatic or heat-dependent hydration.</text>
</comment>
<dbReference type="HAMAP" id="MF_01966">
    <property type="entry name" value="NADHX_epimerase"/>
    <property type="match status" value="1"/>
</dbReference>
<dbReference type="NCBIfam" id="TIGR00196">
    <property type="entry name" value="yjeF_cterm"/>
    <property type="match status" value="1"/>
</dbReference>
<name>A0ABS3Q3M7_9GAMM</name>
<dbReference type="Gene3D" id="3.40.50.10260">
    <property type="entry name" value="YjeF N-terminal domain"/>
    <property type="match status" value="1"/>
</dbReference>
<dbReference type="RefSeq" id="WP_208148382.1">
    <property type="nucleotide sequence ID" value="NZ_JAGETV010000006.1"/>
</dbReference>
<feature type="binding site" evidence="18">
    <location>
        <position position="174"/>
    </location>
    <ligand>
        <name>K(+)</name>
        <dbReference type="ChEBI" id="CHEBI:29103"/>
    </ligand>
</feature>
<dbReference type="InterPro" id="IPR000631">
    <property type="entry name" value="CARKD"/>
</dbReference>
<keyword evidence="10 17" id="KW-0520">NAD</keyword>
<comment type="catalytic activity">
    <reaction evidence="16 17 19">
        <text>(6S)-NADPHX + ADP = AMP + phosphate + NADPH + H(+)</text>
        <dbReference type="Rhea" id="RHEA:32235"/>
        <dbReference type="ChEBI" id="CHEBI:15378"/>
        <dbReference type="ChEBI" id="CHEBI:43474"/>
        <dbReference type="ChEBI" id="CHEBI:57783"/>
        <dbReference type="ChEBI" id="CHEBI:64076"/>
        <dbReference type="ChEBI" id="CHEBI:456215"/>
        <dbReference type="ChEBI" id="CHEBI:456216"/>
        <dbReference type="EC" id="4.2.1.136"/>
    </reaction>
</comment>
<feature type="binding site" evidence="18">
    <location>
        <begin position="71"/>
        <end position="75"/>
    </location>
    <ligand>
        <name>(6S)-NADPHX</name>
        <dbReference type="ChEBI" id="CHEBI:64076"/>
    </ligand>
</feature>
<comment type="function">
    <text evidence="18">Catalyzes the epimerization of the S- and R-forms of NAD(P)HX, a damaged form of NAD(P)H that is a result of enzymatic or heat-dependent hydration. This is a prerequisite for the S-specific NAD(P)H-hydrate dehydratase to allow the repair of both epimers of NAD(P)HX.</text>
</comment>
<evidence type="ECO:0000256" key="19">
    <source>
        <dbReference type="PIRNR" id="PIRNR017184"/>
    </source>
</evidence>
<evidence type="ECO:0000256" key="14">
    <source>
        <dbReference type="ARBA" id="ARBA00025153"/>
    </source>
</evidence>
<feature type="binding site" evidence="17">
    <location>
        <position position="449"/>
    </location>
    <ligand>
        <name>AMP</name>
        <dbReference type="ChEBI" id="CHEBI:456215"/>
    </ligand>
</feature>
<comment type="cofactor">
    <cofactor evidence="18 19">
        <name>K(+)</name>
        <dbReference type="ChEBI" id="CHEBI:29103"/>
    </cofactor>
    <text evidence="18 19">Binds 1 potassium ion per subunit.</text>
</comment>
<keyword evidence="23" id="KW-1185">Reference proteome</keyword>
<dbReference type="PROSITE" id="PS51385">
    <property type="entry name" value="YJEF_N"/>
    <property type="match status" value="1"/>
</dbReference>
<dbReference type="PROSITE" id="PS51383">
    <property type="entry name" value="YJEF_C_3"/>
    <property type="match status" value="1"/>
</dbReference>
<dbReference type="PROSITE" id="PS01050">
    <property type="entry name" value="YJEF_C_2"/>
    <property type="match status" value="1"/>
</dbReference>
<evidence type="ECO:0000256" key="8">
    <source>
        <dbReference type="ARBA" id="ARBA00022857"/>
    </source>
</evidence>
<evidence type="ECO:0000313" key="23">
    <source>
        <dbReference type="Proteomes" id="UP000664835"/>
    </source>
</evidence>
<dbReference type="InterPro" id="IPR036652">
    <property type="entry name" value="YjeF_N_dom_sf"/>
</dbReference>
<keyword evidence="13" id="KW-0511">Multifunctional enzyme</keyword>
<evidence type="ECO:0000256" key="18">
    <source>
        <dbReference type="HAMAP-Rule" id="MF_01966"/>
    </source>
</evidence>
<comment type="caution">
    <text evidence="22">The sequence shown here is derived from an EMBL/GenBank/DDBJ whole genome shotgun (WGS) entry which is preliminary data.</text>
</comment>
<feature type="binding site" evidence="18">
    <location>
        <position position="138"/>
    </location>
    <ligand>
        <name>K(+)</name>
        <dbReference type="ChEBI" id="CHEBI:29103"/>
    </ligand>
</feature>
<dbReference type="PANTHER" id="PTHR12592">
    <property type="entry name" value="ATP-DEPENDENT (S)-NAD(P)H-HYDRATE DEHYDRATASE FAMILY MEMBER"/>
    <property type="match status" value="1"/>
</dbReference>
<comment type="catalytic activity">
    <reaction evidence="1 18 19">
        <text>(6R)-NADHX = (6S)-NADHX</text>
        <dbReference type="Rhea" id="RHEA:32215"/>
        <dbReference type="ChEBI" id="CHEBI:64074"/>
        <dbReference type="ChEBI" id="CHEBI:64075"/>
        <dbReference type="EC" id="5.1.99.6"/>
    </reaction>
</comment>
<accession>A0ABS3Q3M7</accession>
<dbReference type="EMBL" id="JAGETV010000006">
    <property type="protein sequence ID" value="MBO1926936.1"/>
    <property type="molecule type" value="Genomic_DNA"/>
</dbReference>
<dbReference type="Pfam" id="PF01256">
    <property type="entry name" value="Carb_kinase"/>
    <property type="match status" value="1"/>
</dbReference>
<evidence type="ECO:0000256" key="15">
    <source>
        <dbReference type="ARBA" id="ARBA00048238"/>
    </source>
</evidence>
<sequence length="519" mass="55677">MLSQPISPTTTQDSIRLYSAEQSKQLDQTAIHQHAIPSLLLMKRAAWFSWQVIQQQTPNIDKIIILCGTGNNGGDGFMIAQYAKLAGLETTVYLYGAEDKIANDAKQTYREWQAIHGLTLPLETLDANEADQHTLIVDALFGTGLTRKLKPSLVKILKKLAHTDAAVCAVDIPSGLQTDSGLILGYALPADFTCTFITHKFGFYCQQGPDVCGEIFFSDLNLSSKAPEVFGEVPQLAHSHSLKHWSQQLGKRTSASHKGIQGSALLLGGNHSMLGAIQLAAGAAIKSGCGLCKVISRSEHLAIITGQQPEIMSYHDANSEALIQQASAVGIGPGLGTDEWAQNLFRHSLHKPQQTPLVIDADALNLLLEHSSWQKQDNIVYTPHLGEAARLLECTVEEIQQDRVVAIKSLQQKYGGIFILKGNGTLIFDGENLELCRAGNPGMAIGGMGDVLTGTITALLAQGLTPFSAACLGVNLHAGAADRIAQQKGQVGLLPSELGLVYSKLLADSITTAKSRSSF</sequence>
<dbReference type="InterPro" id="IPR004443">
    <property type="entry name" value="YjeF_N_dom"/>
</dbReference>
<evidence type="ECO:0000256" key="2">
    <source>
        <dbReference type="ARBA" id="ARBA00000909"/>
    </source>
</evidence>
<dbReference type="Pfam" id="PF03853">
    <property type="entry name" value="YjeF_N"/>
    <property type="match status" value="1"/>
</dbReference>
<dbReference type="SUPFAM" id="SSF64153">
    <property type="entry name" value="YjeF N-terminal domain-like"/>
    <property type="match status" value="1"/>
</dbReference>
<comment type="catalytic activity">
    <reaction evidence="15 17 19">
        <text>(6S)-NADHX + ADP = AMP + phosphate + NADH + H(+)</text>
        <dbReference type="Rhea" id="RHEA:32223"/>
        <dbReference type="ChEBI" id="CHEBI:15378"/>
        <dbReference type="ChEBI" id="CHEBI:43474"/>
        <dbReference type="ChEBI" id="CHEBI:57945"/>
        <dbReference type="ChEBI" id="CHEBI:64074"/>
        <dbReference type="ChEBI" id="CHEBI:456215"/>
        <dbReference type="ChEBI" id="CHEBI:456216"/>
        <dbReference type="EC" id="4.2.1.136"/>
    </reaction>
</comment>
<proteinExistence type="inferred from homology"/>
<feature type="domain" description="YjeF N-terminal" evidence="21">
    <location>
        <begin position="23"/>
        <end position="228"/>
    </location>
</feature>
<keyword evidence="7 17" id="KW-0067">ATP-binding</keyword>
<evidence type="ECO:0000256" key="5">
    <source>
        <dbReference type="ARBA" id="ARBA00022723"/>
    </source>
</evidence>
<feature type="binding site" evidence="17">
    <location>
        <position position="384"/>
    </location>
    <ligand>
        <name>(6S)-NADPHX</name>
        <dbReference type="ChEBI" id="CHEBI:64076"/>
    </ligand>
</feature>
<keyword evidence="11 18" id="KW-0413">Isomerase</keyword>
<dbReference type="PIRSF" id="PIRSF017184">
    <property type="entry name" value="Nnr"/>
    <property type="match status" value="1"/>
</dbReference>
<keyword evidence="9 18" id="KW-0630">Potassium</keyword>
<dbReference type="InterPro" id="IPR017953">
    <property type="entry name" value="Carbohydrate_kinase_pred_CS"/>
</dbReference>
<dbReference type="EC" id="4.2.1.136" evidence="19"/>
<evidence type="ECO:0000256" key="10">
    <source>
        <dbReference type="ARBA" id="ARBA00023027"/>
    </source>
</evidence>
<keyword evidence="8 17" id="KW-0521">NADP</keyword>
<evidence type="ECO:0000256" key="17">
    <source>
        <dbReference type="HAMAP-Rule" id="MF_01965"/>
    </source>
</evidence>
<dbReference type="Proteomes" id="UP000664835">
    <property type="component" value="Unassembled WGS sequence"/>
</dbReference>
<comment type="function">
    <text evidence="17">Catalyzes the dehydration of the S-form of NAD(P)HX at the expense of ADP, which is converted to AMP. Together with NAD(P)HX epimerase, which catalyzes the epimerization of the S- and R-forms, the enzyme allows the repair of both epimers of NAD(P)HX, a damaged form of NAD(P)H that is a result of enzymatic or heat-dependent hydration.</text>
</comment>
<evidence type="ECO:0000313" key="22">
    <source>
        <dbReference type="EMBL" id="MBO1926936.1"/>
    </source>
</evidence>
<dbReference type="InterPro" id="IPR029056">
    <property type="entry name" value="Ribokinase-like"/>
</dbReference>
<comment type="similarity">
    <text evidence="17">Belongs to the NnrD/CARKD family.</text>
</comment>
<dbReference type="CDD" id="cd01171">
    <property type="entry name" value="YXKO-related"/>
    <property type="match status" value="1"/>
</dbReference>
<dbReference type="InterPro" id="IPR030677">
    <property type="entry name" value="Nnr"/>
</dbReference>
<feature type="binding site" evidence="17">
    <location>
        <position position="334"/>
    </location>
    <ligand>
        <name>(6S)-NADPHX</name>
        <dbReference type="ChEBI" id="CHEBI:64076"/>
    </ligand>
</feature>
<comment type="catalytic activity">
    <reaction evidence="2 18 19">
        <text>(6R)-NADPHX = (6S)-NADPHX</text>
        <dbReference type="Rhea" id="RHEA:32227"/>
        <dbReference type="ChEBI" id="CHEBI:64076"/>
        <dbReference type="ChEBI" id="CHEBI:64077"/>
        <dbReference type="EC" id="5.1.99.6"/>
    </reaction>
</comment>
<comment type="cofactor">
    <cofactor evidence="17">
        <name>Mg(2+)</name>
        <dbReference type="ChEBI" id="CHEBI:18420"/>
    </cofactor>
</comment>
<feature type="binding site" evidence="17">
    <location>
        <position position="450"/>
    </location>
    <ligand>
        <name>(6S)-NADPHX</name>
        <dbReference type="ChEBI" id="CHEBI:64076"/>
    </ligand>
</feature>
<dbReference type="HAMAP" id="MF_01965">
    <property type="entry name" value="NADHX_dehydratase"/>
    <property type="match status" value="1"/>
</dbReference>
<feature type="binding site" evidence="17">
    <location>
        <position position="276"/>
    </location>
    <ligand>
        <name>(6S)-NADPHX</name>
        <dbReference type="ChEBI" id="CHEBI:64076"/>
    </ligand>
</feature>
<evidence type="ECO:0000256" key="1">
    <source>
        <dbReference type="ARBA" id="ARBA00000013"/>
    </source>
</evidence>
<comment type="similarity">
    <text evidence="4 19">In the C-terminal section; belongs to the NnrD/CARKD family.</text>
</comment>
<reference evidence="22 23" key="1">
    <citation type="submission" date="2021-03" db="EMBL/GenBank/DDBJ databases">
        <title>Thiomicrorhabdus sp.nov.,novel sulfur-oxidizing bacteria isolated from coastal sediment.</title>
        <authorList>
            <person name="Liu X."/>
        </authorList>
    </citation>
    <scope>NUCLEOTIDE SEQUENCE [LARGE SCALE GENOMIC DNA]</scope>
    <source>
        <strain evidence="22 23">6S2-11</strain>
    </source>
</reference>
<protein>
    <recommendedName>
        <fullName evidence="19">Bifunctional NAD(P)H-hydrate repair enzyme</fullName>
    </recommendedName>
    <alternativeName>
        <fullName evidence="19">Nicotinamide nucleotide repair protein</fullName>
    </alternativeName>
    <domain>
        <recommendedName>
            <fullName evidence="19">ADP-dependent (S)-NAD(P)H-hydrate dehydratase</fullName>
            <ecNumber evidence="19">4.2.1.136</ecNumber>
        </recommendedName>
        <alternativeName>
            <fullName evidence="19">ADP-dependent NAD(P)HX dehydratase</fullName>
        </alternativeName>
    </domain>
    <domain>
        <recommendedName>
            <fullName evidence="19">NAD(P)H-hydrate epimerase</fullName>
            <ecNumber evidence="19">5.1.99.6</ecNumber>
        </recommendedName>
    </domain>
</protein>
<feature type="binding site" evidence="18">
    <location>
        <position position="72"/>
    </location>
    <ligand>
        <name>K(+)</name>
        <dbReference type="ChEBI" id="CHEBI:29103"/>
    </ligand>
</feature>
<comment type="subunit">
    <text evidence="17">Homotetramer.</text>
</comment>
<evidence type="ECO:0000256" key="12">
    <source>
        <dbReference type="ARBA" id="ARBA00023239"/>
    </source>
</evidence>
<dbReference type="PANTHER" id="PTHR12592:SF0">
    <property type="entry name" value="ATP-DEPENDENT (S)-NAD(P)H-HYDRATE DEHYDRATASE"/>
    <property type="match status" value="1"/>
</dbReference>
<keyword evidence="12 17" id="KW-0456">Lyase</keyword>
<evidence type="ECO:0000256" key="4">
    <source>
        <dbReference type="ARBA" id="ARBA00009524"/>
    </source>
</evidence>
<evidence type="ECO:0000256" key="6">
    <source>
        <dbReference type="ARBA" id="ARBA00022741"/>
    </source>
</evidence>
<gene>
    <name evidence="17" type="primary">nnrD</name>
    <name evidence="18" type="synonym">nnrE</name>
    <name evidence="22" type="ORF">J3998_05045</name>
</gene>
<evidence type="ECO:0000256" key="9">
    <source>
        <dbReference type="ARBA" id="ARBA00022958"/>
    </source>
</evidence>
<feature type="domain" description="YjeF C-terminal" evidence="20">
    <location>
        <begin position="241"/>
        <end position="509"/>
    </location>
</feature>
<dbReference type="SUPFAM" id="SSF53613">
    <property type="entry name" value="Ribokinase-like"/>
    <property type="match status" value="1"/>
</dbReference>
<feature type="binding site" evidence="18">
    <location>
        <begin position="142"/>
        <end position="148"/>
    </location>
    <ligand>
        <name>(6S)-NADPHX</name>
        <dbReference type="ChEBI" id="CHEBI:64076"/>
    </ligand>
</feature>
<evidence type="ECO:0000256" key="13">
    <source>
        <dbReference type="ARBA" id="ARBA00023268"/>
    </source>
</evidence>
<organism evidence="22 23">
    <name type="scientific">Thiomicrorhabdus marina</name>
    <dbReference type="NCBI Taxonomy" id="2818442"/>
    <lineage>
        <taxon>Bacteria</taxon>
        <taxon>Pseudomonadati</taxon>
        <taxon>Pseudomonadota</taxon>
        <taxon>Gammaproteobacteria</taxon>
        <taxon>Thiotrichales</taxon>
        <taxon>Piscirickettsiaceae</taxon>
        <taxon>Thiomicrorhabdus</taxon>
    </lineage>
</organism>
<comment type="similarity">
    <text evidence="3 19">In the N-terminal section; belongs to the NnrE/AIBP family.</text>
</comment>
<dbReference type="NCBIfam" id="TIGR00197">
    <property type="entry name" value="yjeF_nterm"/>
    <property type="match status" value="1"/>
</dbReference>